<evidence type="ECO:0000313" key="9">
    <source>
        <dbReference type="Proteomes" id="UP000886865"/>
    </source>
</evidence>
<keyword evidence="5 7" id="KW-1133">Transmembrane helix</keyword>
<feature type="transmembrane region" description="Helical" evidence="7">
    <location>
        <begin position="170"/>
        <end position="189"/>
    </location>
</feature>
<evidence type="ECO:0000256" key="1">
    <source>
        <dbReference type="ARBA" id="ARBA00004651"/>
    </source>
</evidence>
<protein>
    <submittedName>
        <fullName evidence="8">Chromate transporter</fullName>
    </submittedName>
</protein>
<dbReference type="InterPro" id="IPR003370">
    <property type="entry name" value="Chromate_transpt"/>
</dbReference>
<dbReference type="AlphaFoldDB" id="A0A9D1FHA4"/>
<proteinExistence type="inferred from homology"/>
<feature type="transmembrane region" description="Helical" evidence="7">
    <location>
        <begin position="13"/>
        <end position="31"/>
    </location>
</feature>
<feature type="transmembrane region" description="Helical" evidence="7">
    <location>
        <begin position="72"/>
        <end position="93"/>
    </location>
</feature>
<comment type="subcellular location">
    <subcellularLocation>
        <location evidence="1">Cell membrane</location>
        <topology evidence="1">Multi-pass membrane protein</topology>
    </subcellularLocation>
</comment>
<name>A0A9D1FHA4_9BACT</name>
<dbReference type="GO" id="GO:0015109">
    <property type="term" value="F:chromate transmembrane transporter activity"/>
    <property type="evidence" value="ECO:0007669"/>
    <property type="project" value="InterPro"/>
</dbReference>
<sequence>MTFLLLCFEFAKIGLFSFGGGYATLPFLYHMSEVYGWFSSKELSQMLAVSSITPGPVGLNVATFAGFKTAGILGSFCATMSIMLPSFFFVLLVSKMLKKFKDSPVLNSIMYTLRPVCAAMLAAVAFRLFLESVVKFNNFSDFVFNNVDFKAFLLFVILLIFSLKIKKDPLIYLAFGAIAGILLHFGHLFA</sequence>
<dbReference type="PANTHER" id="PTHR43663:SF1">
    <property type="entry name" value="CHROMATE TRANSPORTER"/>
    <property type="match status" value="1"/>
</dbReference>
<evidence type="ECO:0000256" key="5">
    <source>
        <dbReference type="ARBA" id="ARBA00022989"/>
    </source>
</evidence>
<dbReference type="EMBL" id="DVJQ01000018">
    <property type="protein sequence ID" value="HIS73786.1"/>
    <property type="molecule type" value="Genomic_DNA"/>
</dbReference>
<dbReference type="PANTHER" id="PTHR43663">
    <property type="entry name" value="CHROMATE TRANSPORT PROTEIN-RELATED"/>
    <property type="match status" value="1"/>
</dbReference>
<dbReference type="Proteomes" id="UP000886865">
    <property type="component" value="Unassembled WGS sequence"/>
</dbReference>
<evidence type="ECO:0000256" key="2">
    <source>
        <dbReference type="ARBA" id="ARBA00005262"/>
    </source>
</evidence>
<feature type="transmembrane region" description="Helical" evidence="7">
    <location>
        <begin position="142"/>
        <end position="163"/>
    </location>
</feature>
<accession>A0A9D1FHA4</accession>
<reference evidence="8" key="1">
    <citation type="submission" date="2020-10" db="EMBL/GenBank/DDBJ databases">
        <authorList>
            <person name="Gilroy R."/>
        </authorList>
    </citation>
    <scope>NUCLEOTIDE SEQUENCE</scope>
    <source>
        <strain evidence="8">CHK152-2871</strain>
    </source>
</reference>
<evidence type="ECO:0000256" key="4">
    <source>
        <dbReference type="ARBA" id="ARBA00022692"/>
    </source>
</evidence>
<evidence type="ECO:0000256" key="6">
    <source>
        <dbReference type="ARBA" id="ARBA00023136"/>
    </source>
</evidence>
<evidence type="ECO:0000256" key="7">
    <source>
        <dbReference type="SAM" id="Phobius"/>
    </source>
</evidence>
<evidence type="ECO:0000256" key="3">
    <source>
        <dbReference type="ARBA" id="ARBA00022475"/>
    </source>
</evidence>
<keyword evidence="4 7" id="KW-0812">Transmembrane</keyword>
<keyword evidence="6 7" id="KW-0472">Membrane</keyword>
<dbReference type="Pfam" id="PF02417">
    <property type="entry name" value="Chromate_transp"/>
    <property type="match status" value="1"/>
</dbReference>
<feature type="transmembrane region" description="Helical" evidence="7">
    <location>
        <begin position="105"/>
        <end position="130"/>
    </location>
</feature>
<comment type="similarity">
    <text evidence="2">Belongs to the chromate ion transporter (CHR) (TC 2.A.51) family.</text>
</comment>
<evidence type="ECO:0000313" key="8">
    <source>
        <dbReference type="EMBL" id="HIS73786.1"/>
    </source>
</evidence>
<comment type="caution">
    <text evidence="8">The sequence shown here is derived from an EMBL/GenBank/DDBJ whole genome shotgun (WGS) entry which is preliminary data.</text>
</comment>
<feature type="transmembrane region" description="Helical" evidence="7">
    <location>
        <begin position="43"/>
        <end position="66"/>
    </location>
</feature>
<dbReference type="GO" id="GO:0005886">
    <property type="term" value="C:plasma membrane"/>
    <property type="evidence" value="ECO:0007669"/>
    <property type="project" value="UniProtKB-SubCell"/>
</dbReference>
<reference evidence="8" key="2">
    <citation type="journal article" date="2021" name="PeerJ">
        <title>Extensive microbial diversity within the chicken gut microbiome revealed by metagenomics and culture.</title>
        <authorList>
            <person name="Gilroy R."/>
            <person name="Ravi A."/>
            <person name="Getino M."/>
            <person name="Pursley I."/>
            <person name="Horton D.L."/>
            <person name="Alikhan N.F."/>
            <person name="Baker D."/>
            <person name="Gharbi K."/>
            <person name="Hall N."/>
            <person name="Watson M."/>
            <person name="Adriaenssens E.M."/>
            <person name="Foster-Nyarko E."/>
            <person name="Jarju S."/>
            <person name="Secka A."/>
            <person name="Antonio M."/>
            <person name="Oren A."/>
            <person name="Chaudhuri R.R."/>
            <person name="La Ragione R."/>
            <person name="Hildebrand F."/>
            <person name="Pallen M.J."/>
        </authorList>
    </citation>
    <scope>NUCLEOTIDE SEQUENCE</scope>
    <source>
        <strain evidence="8">CHK152-2871</strain>
    </source>
</reference>
<keyword evidence="3" id="KW-1003">Cell membrane</keyword>
<organism evidence="8 9">
    <name type="scientific">Candidatus Galligastranaerophilus intestinavium</name>
    <dbReference type="NCBI Taxonomy" id="2840836"/>
    <lineage>
        <taxon>Bacteria</taxon>
        <taxon>Candidatus Galligastranaerophilus</taxon>
    </lineage>
</organism>
<dbReference type="InterPro" id="IPR052518">
    <property type="entry name" value="CHR_Transporter"/>
</dbReference>
<gene>
    <name evidence="8" type="ORF">IAA86_02050</name>
</gene>